<dbReference type="EMBL" id="MTYJ01000118">
    <property type="protein sequence ID" value="OQV13688.1"/>
    <property type="molecule type" value="Genomic_DNA"/>
</dbReference>
<keyword evidence="2" id="KW-1185">Reference proteome</keyword>
<evidence type="ECO:0000313" key="1">
    <source>
        <dbReference type="EMBL" id="OQV13688.1"/>
    </source>
</evidence>
<comment type="caution">
    <text evidence="1">The sequence shown here is derived from an EMBL/GenBank/DDBJ whole genome shotgun (WGS) entry which is preliminary data.</text>
</comment>
<dbReference type="Proteomes" id="UP000192578">
    <property type="component" value="Unassembled WGS sequence"/>
</dbReference>
<proteinExistence type="predicted"/>
<organism evidence="1 2">
    <name type="scientific">Hypsibius exemplaris</name>
    <name type="common">Freshwater tardigrade</name>
    <dbReference type="NCBI Taxonomy" id="2072580"/>
    <lineage>
        <taxon>Eukaryota</taxon>
        <taxon>Metazoa</taxon>
        <taxon>Ecdysozoa</taxon>
        <taxon>Tardigrada</taxon>
        <taxon>Eutardigrada</taxon>
        <taxon>Parachela</taxon>
        <taxon>Hypsibioidea</taxon>
        <taxon>Hypsibiidae</taxon>
        <taxon>Hypsibius</taxon>
    </lineage>
</organism>
<gene>
    <name evidence="1" type="ORF">BV898_12082</name>
</gene>
<name>A0A1W0WES6_HYPEX</name>
<dbReference type="AlphaFoldDB" id="A0A1W0WES6"/>
<sequence>MAKQRMTAMGYSWRGHTPLYVLDPKVKEPSATTAAPCLQDAAFASNTGSFLEHSHLPQAPAAGGPRDLSAPAEGIGDLLFCAPSLDSSHWDGFQNSLMAQDSACGLSHGSTAPISENLVDPGEFDLESWININLN</sequence>
<protein>
    <submittedName>
        <fullName evidence="1">Uncharacterized protein</fullName>
    </submittedName>
</protein>
<reference evidence="2" key="1">
    <citation type="submission" date="2017-01" db="EMBL/GenBank/DDBJ databases">
        <title>Comparative genomics of anhydrobiosis in the tardigrade Hypsibius dujardini.</title>
        <authorList>
            <person name="Yoshida Y."/>
            <person name="Koutsovoulos G."/>
            <person name="Laetsch D."/>
            <person name="Stevens L."/>
            <person name="Kumar S."/>
            <person name="Horikawa D."/>
            <person name="Ishino K."/>
            <person name="Komine S."/>
            <person name="Tomita M."/>
            <person name="Blaxter M."/>
            <person name="Arakawa K."/>
        </authorList>
    </citation>
    <scope>NUCLEOTIDE SEQUENCE [LARGE SCALE GENOMIC DNA]</scope>
    <source>
        <strain evidence="2">Z151</strain>
    </source>
</reference>
<accession>A0A1W0WES6</accession>
<evidence type="ECO:0000313" key="2">
    <source>
        <dbReference type="Proteomes" id="UP000192578"/>
    </source>
</evidence>